<name>A0A0W8G4E5_9ZZZZ</name>
<dbReference type="EMBL" id="LNQE01000336">
    <property type="protein sequence ID" value="KUG27363.1"/>
    <property type="molecule type" value="Genomic_DNA"/>
</dbReference>
<comment type="caution">
    <text evidence="1">The sequence shown here is derived from an EMBL/GenBank/DDBJ whole genome shotgun (WGS) entry which is preliminary data.</text>
</comment>
<dbReference type="AlphaFoldDB" id="A0A0W8G4E5"/>
<evidence type="ECO:0000313" key="1">
    <source>
        <dbReference type="EMBL" id="KUG27363.1"/>
    </source>
</evidence>
<proteinExistence type="predicted"/>
<evidence type="ECO:0008006" key="2">
    <source>
        <dbReference type="Google" id="ProtNLM"/>
    </source>
</evidence>
<organism evidence="1">
    <name type="scientific">hydrocarbon metagenome</name>
    <dbReference type="NCBI Taxonomy" id="938273"/>
    <lineage>
        <taxon>unclassified sequences</taxon>
        <taxon>metagenomes</taxon>
        <taxon>ecological metagenomes</taxon>
    </lineage>
</organism>
<protein>
    <recommendedName>
        <fullName evidence="2">Transposase</fullName>
    </recommendedName>
</protein>
<reference evidence="1" key="1">
    <citation type="journal article" date="2015" name="Proc. Natl. Acad. Sci. U.S.A.">
        <title>Networks of energetic and metabolic interactions define dynamics in microbial communities.</title>
        <authorList>
            <person name="Embree M."/>
            <person name="Liu J.K."/>
            <person name="Al-Bassam M.M."/>
            <person name="Zengler K."/>
        </authorList>
    </citation>
    <scope>NUCLEOTIDE SEQUENCE</scope>
</reference>
<sequence length="50" mass="5466">MRNSRFSEEQMVGILCEADRDPVPQVAKRHGVKTKDIAALLSKSGVNGII</sequence>
<accession>A0A0W8G4E5</accession>
<gene>
    <name evidence="1" type="ORF">ASZ90_002799</name>
</gene>